<reference evidence="2 3" key="1">
    <citation type="submission" date="2024-04" db="EMBL/GenBank/DDBJ databases">
        <title>Symmetric and asymmetric DNA N6-adenine methylation regulates different biological responses in Mucorales.</title>
        <authorList>
            <consortium name="Lawrence Berkeley National Laboratory"/>
            <person name="Lax C."/>
            <person name="Mondo S.J."/>
            <person name="Osorio-Concepcion M."/>
            <person name="Muszewska A."/>
            <person name="Corrochano-Luque M."/>
            <person name="Gutierrez G."/>
            <person name="Riley R."/>
            <person name="Lipzen A."/>
            <person name="Guo J."/>
            <person name="Hundley H."/>
            <person name="Amirebrahimi M."/>
            <person name="Ng V."/>
            <person name="Lorenzo-Gutierrez D."/>
            <person name="Binder U."/>
            <person name="Yang J."/>
            <person name="Song Y."/>
            <person name="Canovas D."/>
            <person name="Navarro E."/>
            <person name="Freitag M."/>
            <person name="Gabaldon T."/>
            <person name="Grigoriev I.V."/>
            <person name="Corrochano L.M."/>
            <person name="Nicolas F.E."/>
            <person name="Garre V."/>
        </authorList>
    </citation>
    <scope>NUCLEOTIDE SEQUENCE [LARGE SCALE GENOMIC DNA]</scope>
    <source>
        <strain evidence="2 3">L51</strain>
    </source>
</reference>
<evidence type="ECO:0000313" key="3">
    <source>
        <dbReference type="Proteomes" id="UP001448207"/>
    </source>
</evidence>
<gene>
    <name evidence="2" type="ORF">J3Q64DRAFT_1667277</name>
</gene>
<dbReference type="Pfam" id="PF24138">
    <property type="entry name" value="TPR_TNPO3_IPO13_2nd"/>
    <property type="match status" value="1"/>
</dbReference>
<feature type="domain" description="Importin N-terminal" evidence="1">
    <location>
        <begin position="28"/>
        <end position="95"/>
    </location>
</feature>
<sequence>MSIGSVAQVLEALSLLYSATNVQSRQDANNWLEDFQKQPEAWTIADYLLRSQDTNIETKHFAAQTFRQKVTYDLRDLDHPTQMDLRDSLVELLWVSISGPKVIMIQLCLAVADLAIQITSWKYPVQDIVQKFGKSPESHIVLIEFLKVLPEEMSGNSRLPLSDVEFQERSNVLVKQNSKQVIKLLLSYMDISEGNIDLQDCLLRCLCSWLRTGNVETQLLRASPLLGVAFRGLASEDLFDVCADVVCEMIHETKKELVKSRSMIKTIHPYFATILRYLKDAKSDANTDKIRGFCRIFVEAGEAYLPLVVRYPDYFCTILDGVAECTAHDDLDVVQMTFKFWSELTTALVSWREHQDVSMFYCYYDALADTLICHLHYPQSTASWTAKDRDDFRDFRHQMGDTLKDCCRILSPQRCLSKPLSRLKKVMVMLENNQAGGVSWQEIEAPIFSLRAMGSEVPANEDQVMPHIMELLSIIPDHPKTRYAATLVISRYSFWTRLHPEYIIYQLNFISAGFQNDEVVAASALALKYLCKDCSELLVDYVAQLHLFYLAIVRSLSLEDAFEVTKAVAHVLAVLPTTQVYSTLQLFCLPLAQDLHDIVSKDKAILCHKEITKAGDLLSQIGIYFDIVRLQIPNNLPHPCVDFLGDIWPVFDLCFGNLGTVKSFADSLCRVFENAIRSYKSHFCPFLPQLMERIVHVFEKSGLSIYLWVATLIIKEYTVEGTDSVPPCFGLVERLSSSLFLRLDQCSFGDIPDVIEHYFRLVAAFLDRAPIPLVQSHLLPSVFQAGLAGLGMRESNTIAAVLIFYRRLLGITLSVDELDSNQVSGVQQQPPPLPPPLPLLLPLTPAPAQAHALQSSAFVFGLDRSRILCLFKQSGNSFFELLFCGLLNYYQWEIVPDVASLLRSLSQLLPIESMQWTIRVVTGVSEQSLTVAEKRDFLGNYTNAIQAKKWASVRRIVSDFVMLYRRKNFHRTRQ</sequence>
<dbReference type="InterPro" id="IPR057941">
    <property type="entry name" value="TPR_TNPO3_IPO13_2nd"/>
</dbReference>
<dbReference type="SUPFAM" id="SSF48371">
    <property type="entry name" value="ARM repeat"/>
    <property type="match status" value="1"/>
</dbReference>
<dbReference type="PANTHER" id="PTHR12363">
    <property type="entry name" value="TRANSPORTIN 3 AND IMPORTIN 13"/>
    <property type="match status" value="1"/>
</dbReference>
<dbReference type="InterPro" id="IPR057942">
    <property type="entry name" value="TPR_TNPO3_IPO13_3rd"/>
</dbReference>
<keyword evidence="3" id="KW-1185">Reference proteome</keyword>
<dbReference type="Pfam" id="PF08389">
    <property type="entry name" value="Xpo1"/>
    <property type="match status" value="1"/>
</dbReference>
<evidence type="ECO:0000259" key="1">
    <source>
        <dbReference type="PROSITE" id="PS50166"/>
    </source>
</evidence>
<dbReference type="Proteomes" id="UP001448207">
    <property type="component" value="Unassembled WGS sequence"/>
</dbReference>
<dbReference type="InterPro" id="IPR016024">
    <property type="entry name" value="ARM-type_fold"/>
</dbReference>
<dbReference type="InterPro" id="IPR058537">
    <property type="entry name" value="TPR_TNPO3_IPO13_4th"/>
</dbReference>
<dbReference type="InterPro" id="IPR001494">
    <property type="entry name" value="Importin-beta_N"/>
</dbReference>
<dbReference type="SMART" id="SM00913">
    <property type="entry name" value="IBN_N"/>
    <property type="match status" value="1"/>
</dbReference>
<protein>
    <submittedName>
        <fullName evidence="2">Armadillo-type protein</fullName>
    </submittedName>
</protein>
<name>A0ABR3AIB2_PHYBL</name>
<organism evidence="2 3">
    <name type="scientific">Phycomyces blakesleeanus</name>
    <dbReference type="NCBI Taxonomy" id="4837"/>
    <lineage>
        <taxon>Eukaryota</taxon>
        <taxon>Fungi</taxon>
        <taxon>Fungi incertae sedis</taxon>
        <taxon>Mucoromycota</taxon>
        <taxon>Mucoromycotina</taxon>
        <taxon>Mucoromycetes</taxon>
        <taxon>Mucorales</taxon>
        <taxon>Phycomycetaceae</taxon>
        <taxon>Phycomyces</taxon>
    </lineage>
</organism>
<evidence type="ECO:0000313" key="2">
    <source>
        <dbReference type="EMBL" id="KAL0075304.1"/>
    </source>
</evidence>
<dbReference type="PANTHER" id="PTHR12363:SF53">
    <property type="entry name" value="MRNA TRANSPORT REGULATOR MTR10"/>
    <property type="match status" value="1"/>
</dbReference>
<dbReference type="InterPro" id="IPR013598">
    <property type="entry name" value="Exportin-1/Importin-b-like"/>
</dbReference>
<dbReference type="Pfam" id="PF24140">
    <property type="entry name" value="TPR_TNPO3_IPO13_3rd"/>
    <property type="match status" value="1"/>
</dbReference>
<dbReference type="EMBL" id="JBCLYO010000037">
    <property type="protein sequence ID" value="KAL0075304.1"/>
    <property type="molecule type" value="Genomic_DNA"/>
</dbReference>
<dbReference type="InterPro" id="IPR011989">
    <property type="entry name" value="ARM-like"/>
</dbReference>
<dbReference type="Pfam" id="PF03810">
    <property type="entry name" value="IBN_N"/>
    <property type="match status" value="1"/>
</dbReference>
<dbReference type="PROSITE" id="PS50166">
    <property type="entry name" value="IMPORTIN_B_NT"/>
    <property type="match status" value="1"/>
</dbReference>
<dbReference type="InterPro" id="IPR051345">
    <property type="entry name" value="Importin_beta-like_NTR"/>
</dbReference>
<accession>A0ABR3AIB2</accession>
<dbReference type="Pfam" id="PF24139">
    <property type="entry name" value="TPR_TNPO3_IPO13_4th"/>
    <property type="match status" value="1"/>
</dbReference>
<dbReference type="Gene3D" id="1.25.10.10">
    <property type="entry name" value="Leucine-rich Repeat Variant"/>
    <property type="match status" value="1"/>
</dbReference>
<proteinExistence type="predicted"/>
<comment type="caution">
    <text evidence="2">The sequence shown here is derived from an EMBL/GenBank/DDBJ whole genome shotgun (WGS) entry which is preliminary data.</text>
</comment>